<dbReference type="InterPro" id="IPR004853">
    <property type="entry name" value="Sugar_P_trans_dom"/>
</dbReference>
<comment type="subcellular location">
    <subcellularLocation>
        <location evidence="1">Membrane</location>
        <topology evidence="1">Multi-pass membrane protein</topology>
    </subcellularLocation>
</comment>
<feature type="transmembrane region" description="Helical" evidence="6">
    <location>
        <begin position="127"/>
        <end position="146"/>
    </location>
</feature>
<keyword evidence="3 6" id="KW-1133">Transmembrane helix</keyword>
<evidence type="ECO:0000313" key="8">
    <source>
        <dbReference type="Proteomes" id="UP001652623"/>
    </source>
</evidence>
<evidence type="ECO:0000256" key="1">
    <source>
        <dbReference type="ARBA" id="ARBA00004141"/>
    </source>
</evidence>
<evidence type="ECO:0000259" key="7">
    <source>
        <dbReference type="Pfam" id="PF03151"/>
    </source>
</evidence>
<name>A0A6P6G6X3_ZIZJJ</name>
<feature type="transmembrane region" description="Helical" evidence="6">
    <location>
        <begin position="299"/>
        <end position="320"/>
    </location>
</feature>
<feature type="region of interest" description="Disordered" evidence="5">
    <location>
        <begin position="353"/>
        <end position="384"/>
    </location>
</feature>
<dbReference type="PANTHER" id="PTHR11132">
    <property type="entry name" value="SOLUTE CARRIER FAMILY 35"/>
    <property type="match status" value="1"/>
</dbReference>
<reference evidence="8" key="1">
    <citation type="submission" date="2025-05" db="UniProtKB">
        <authorList>
            <consortium name="RefSeq"/>
        </authorList>
    </citation>
    <scope>NUCLEOTIDE SEQUENCE [LARGE SCALE GENOMIC DNA]</scope>
</reference>
<dbReference type="RefSeq" id="XP_024929863.1">
    <property type="nucleotide sequence ID" value="XM_025074095.3"/>
</dbReference>
<feature type="domain" description="Sugar phosphate transporter" evidence="7">
    <location>
        <begin position="66"/>
        <end position="342"/>
    </location>
</feature>
<reference evidence="9" key="2">
    <citation type="submission" date="2025-08" db="UniProtKB">
        <authorList>
            <consortium name="RefSeq"/>
        </authorList>
    </citation>
    <scope>IDENTIFICATION</scope>
    <source>
        <tissue evidence="9">Seedling</tissue>
    </source>
</reference>
<dbReference type="Pfam" id="PF03151">
    <property type="entry name" value="TPT"/>
    <property type="match status" value="1"/>
</dbReference>
<gene>
    <name evidence="9" type="primary">LOC107432184</name>
</gene>
<evidence type="ECO:0000256" key="6">
    <source>
        <dbReference type="SAM" id="Phobius"/>
    </source>
</evidence>
<evidence type="ECO:0000256" key="4">
    <source>
        <dbReference type="ARBA" id="ARBA00023136"/>
    </source>
</evidence>
<dbReference type="GeneID" id="107432184"/>
<feature type="transmembrane region" description="Helical" evidence="6">
    <location>
        <begin position="269"/>
        <end position="287"/>
    </location>
</feature>
<protein>
    <submittedName>
        <fullName evidence="9">Nucleotide-sugar uncharacterized transporter 1</fullName>
    </submittedName>
</protein>
<sequence length="384" mass="42045">MLCSRKMFDFLIRKDVRKILKRKDSDAGEKGRALEDLRASLFNGFRSSEGAKRQQQRICGPAAALTFNFVVAISIIFMNKLVLKNVGFHFPILLTFIHYIVSWLLMAILNAFSILPASPSKTTRLSTLFTLGFVMALSTGLANVSLKYNSVGFYQMSKIAVTPSIVLAEFILYKKKVSTVKVLALTVVCIGVAVATVTDLQFHLFGACVALAWIIPSAVNKILWSSLQQQENWTALALMWKTTPITLFFLVALIPWLDPPGVLTFNWNFSNTIAIFVSAVLGFLLQWSGALALGATSAVTHVVLGQFKTCTVLLGNYYIFGSNPGTTSICGAFTAIAGMSVYTHLNLKQQPTKALPRQASSLSKSKLSKENGSIEDGTYGRESV</sequence>
<evidence type="ECO:0000256" key="5">
    <source>
        <dbReference type="SAM" id="MobiDB-lite"/>
    </source>
</evidence>
<evidence type="ECO:0000256" key="3">
    <source>
        <dbReference type="ARBA" id="ARBA00022989"/>
    </source>
</evidence>
<organism evidence="8 9">
    <name type="scientific">Ziziphus jujuba</name>
    <name type="common">Chinese jujube</name>
    <name type="synonym">Ziziphus sativa</name>
    <dbReference type="NCBI Taxonomy" id="326968"/>
    <lineage>
        <taxon>Eukaryota</taxon>
        <taxon>Viridiplantae</taxon>
        <taxon>Streptophyta</taxon>
        <taxon>Embryophyta</taxon>
        <taxon>Tracheophyta</taxon>
        <taxon>Spermatophyta</taxon>
        <taxon>Magnoliopsida</taxon>
        <taxon>eudicotyledons</taxon>
        <taxon>Gunneridae</taxon>
        <taxon>Pentapetalae</taxon>
        <taxon>rosids</taxon>
        <taxon>fabids</taxon>
        <taxon>Rosales</taxon>
        <taxon>Rhamnaceae</taxon>
        <taxon>Paliureae</taxon>
        <taxon>Ziziphus</taxon>
    </lineage>
</organism>
<feature type="transmembrane region" description="Helical" evidence="6">
    <location>
        <begin position="152"/>
        <end position="173"/>
    </location>
</feature>
<feature type="transmembrane region" description="Helical" evidence="6">
    <location>
        <begin position="236"/>
        <end position="257"/>
    </location>
</feature>
<feature type="transmembrane region" description="Helical" evidence="6">
    <location>
        <begin position="90"/>
        <end position="115"/>
    </location>
</feature>
<dbReference type="Proteomes" id="UP001652623">
    <property type="component" value="Chromosome 1"/>
</dbReference>
<accession>A0A6P6G6X3</accession>
<dbReference type="InterPro" id="IPR037185">
    <property type="entry name" value="EmrE-like"/>
</dbReference>
<feature type="transmembrane region" description="Helical" evidence="6">
    <location>
        <begin position="180"/>
        <end position="198"/>
    </location>
</feature>
<feature type="transmembrane region" description="Helical" evidence="6">
    <location>
        <begin position="58"/>
        <end position="78"/>
    </location>
</feature>
<evidence type="ECO:0000313" key="9">
    <source>
        <dbReference type="RefSeq" id="XP_024929863.1"/>
    </source>
</evidence>
<dbReference type="SUPFAM" id="SSF103481">
    <property type="entry name" value="Multidrug resistance efflux transporter EmrE"/>
    <property type="match status" value="1"/>
</dbReference>
<dbReference type="InterPro" id="IPR050186">
    <property type="entry name" value="TPT_transporter"/>
</dbReference>
<keyword evidence="4 6" id="KW-0472">Membrane</keyword>
<feature type="transmembrane region" description="Helical" evidence="6">
    <location>
        <begin position="326"/>
        <end position="347"/>
    </location>
</feature>
<dbReference type="GO" id="GO:0016020">
    <property type="term" value="C:membrane"/>
    <property type="evidence" value="ECO:0007669"/>
    <property type="project" value="UniProtKB-SubCell"/>
</dbReference>
<evidence type="ECO:0000256" key="2">
    <source>
        <dbReference type="ARBA" id="ARBA00022692"/>
    </source>
</evidence>
<proteinExistence type="predicted"/>
<feature type="transmembrane region" description="Helical" evidence="6">
    <location>
        <begin position="204"/>
        <end position="224"/>
    </location>
</feature>
<dbReference type="KEGG" id="zju:107432184"/>
<keyword evidence="8" id="KW-1185">Reference proteome</keyword>
<keyword evidence="2 6" id="KW-0812">Transmembrane</keyword>
<dbReference type="AlphaFoldDB" id="A0A6P6G6X3"/>